<sequence length="90" mass="9934">MRIDAEADGAGSVLIAKALVPAEGIEGYIKRSTLDWVIVRPGRLTKRPFTGRYRFGEDVAERTLLASISGADVADFIVKQFTCQLQVDHR</sequence>
<accession>A0AB39XMZ3</accession>
<dbReference type="EMBL" id="CP165734">
    <property type="protein sequence ID" value="XDV58463.1"/>
    <property type="molecule type" value="Genomic_DNA"/>
</dbReference>
<evidence type="ECO:0000313" key="2">
    <source>
        <dbReference type="EMBL" id="XDV58463.1"/>
    </source>
</evidence>
<protein>
    <submittedName>
        <fullName evidence="2">NAD(P)H-binding protein</fullName>
    </submittedName>
</protein>
<dbReference type="RefSeq" id="WP_369723017.1">
    <property type="nucleotide sequence ID" value="NZ_CP165734.1"/>
</dbReference>
<organism evidence="2">
    <name type="scientific">Bradyrhizobium sp. LLZ17</name>
    <dbReference type="NCBI Taxonomy" id="3239388"/>
    <lineage>
        <taxon>Bacteria</taxon>
        <taxon>Pseudomonadati</taxon>
        <taxon>Pseudomonadota</taxon>
        <taxon>Alphaproteobacteria</taxon>
        <taxon>Hyphomicrobiales</taxon>
        <taxon>Nitrobacteraceae</taxon>
        <taxon>Bradyrhizobium</taxon>
    </lineage>
</organism>
<dbReference type="Pfam" id="PF13460">
    <property type="entry name" value="NAD_binding_10"/>
    <property type="match status" value="1"/>
</dbReference>
<dbReference type="Gene3D" id="3.40.50.720">
    <property type="entry name" value="NAD(P)-binding Rossmann-like Domain"/>
    <property type="match status" value="1"/>
</dbReference>
<gene>
    <name evidence="2" type="ORF">AB8Z38_02715</name>
</gene>
<name>A0AB39XMZ3_9BRAD</name>
<dbReference type="InterPro" id="IPR016040">
    <property type="entry name" value="NAD(P)-bd_dom"/>
</dbReference>
<dbReference type="AlphaFoldDB" id="A0AB39XMZ3"/>
<evidence type="ECO:0000259" key="1">
    <source>
        <dbReference type="Pfam" id="PF13460"/>
    </source>
</evidence>
<proteinExistence type="predicted"/>
<reference evidence="2" key="1">
    <citation type="submission" date="2024-08" db="EMBL/GenBank/DDBJ databases">
        <authorList>
            <person name="Chaddad Z."/>
            <person name="Lamrabet M."/>
            <person name="Bouhnik O."/>
            <person name="Alami S."/>
            <person name="Wipf D."/>
            <person name="Courty P.E."/>
            <person name="Missbah El Idrissi M."/>
        </authorList>
    </citation>
    <scope>NUCLEOTIDE SEQUENCE</scope>
    <source>
        <strain evidence="2">LLZ17</strain>
    </source>
</reference>
<feature type="domain" description="NAD(P)-binding" evidence="1">
    <location>
        <begin position="17"/>
        <end position="82"/>
    </location>
</feature>